<evidence type="ECO:0000256" key="5">
    <source>
        <dbReference type="ARBA" id="ARBA00022723"/>
    </source>
</evidence>
<dbReference type="Proteomes" id="UP001458880">
    <property type="component" value="Unassembled WGS sequence"/>
</dbReference>
<keyword evidence="4" id="KW-0540">Nuclease</keyword>
<evidence type="ECO:0000256" key="2">
    <source>
        <dbReference type="ARBA" id="ARBA00004123"/>
    </source>
</evidence>
<evidence type="ECO:0000313" key="9">
    <source>
        <dbReference type="EMBL" id="KAK9674968.1"/>
    </source>
</evidence>
<keyword evidence="5" id="KW-0479">Metal-binding</keyword>
<comment type="caution">
    <text evidence="9">The sequence shown here is derived from an EMBL/GenBank/DDBJ whole genome shotgun (WGS) entry which is preliminary data.</text>
</comment>
<accession>A0AAW1HFC1</accession>
<proteinExistence type="inferred from homology"/>
<organism evidence="9 10">
    <name type="scientific">Popillia japonica</name>
    <name type="common">Japanese beetle</name>
    <dbReference type="NCBI Taxonomy" id="7064"/>
    <lineage>
        <taxon>Eukaryota</taxon>
        <taxon>Metazoa</taxon>
        <taxon>Ecdysozoa</taxon>
        <taxon>Arthropoda</taxon>
        <taxon>Hexapoda</taxon>
        <taxon>Insecta</taxon>
        <taxon>Pterygota</taxon>
        <taxon>Neoptera</taxon>
        <taxon>Endopterygota</taxon>
        <taxon>Coleoptera</taxon>
        <taxon>Polyphaga</taxon>
        <taxon>Scarabaeiformia</taxon>
        <taxon>Scarabaeidae</taxon>
        <taxon>Rutelinae</taxon>
        <taxon>Popillia</taxon>
    </lineage>
</organism>
<comment type="cofactor">
    <cofactor evidence="1">
        <name>a divalent metal cation</name>
        <dbReference type="ChEBI" id="CHEBI:60240"/>
    </cofactor>
</comment>
<sequence length="227" mass="25804">MPQTREEKESTAVEFHRVARFPRVVGAIDCTHVRLQSPGGNMAENFRNRKGYFSLNVQVVCNATTKITDVVVRWPGSTHDSYIFNNSAVRVKFETEEVNNWILLGDSGYPLRPYLLTPLDNPNTAAEHLYNEAQIRTRNIVERTFGIWKRRFPILSMGIRTKVPLAQAIVVATTIIHNIASQNHDELPQNEEDIINDIPNNPVGQEDEAGATVRTSFINYFEQLLLN</sequence>
<evidence type="ECO:0000256" key="6">
    <source>
        <dbReference type="ARBA" id="ARBA00022801"/>
    </source>
</evidence>
<keyword evidence="9" id="KW-0255">Endonuclease</keyword>
<dbReference type="InterPro" id="IPR027806">
    <property type="entry name" value="HARBI1_dom"/>
</dbReference>
<keyword evidence="6" id="KW-0378">Hydrolase</keyword>
<evidence type="ECO:0000256" key="3">
    <source>
        <dbReference type="ARBA" id="ARBA00006958"/>
    </source>
</evidence>
<comment type="subcellular location">
    <subcellularLocation>
        <location evidence="2">Nucleus</location>
    </subcellularLocation>
</comment>
<protein>
    <submittedName>
        <fullName evidence="9">DDE superfamily endonuclease</fullName>
    </submittedName>
</protein>
<evidence type="ECO:0000259" key="8">
    <source>
        <dbReference type="Pfam" id="PF13359"/>
    </source>
</evidence>
<gene>
    <name evidence="9" type="ORF">QE152_g40741</name>
</gene>
<dbReference type="InterPro" id="IPR045249">
    <property type="entry name" value="HARBI1-like"/>
</dbReference>
<keyword evidence="10" id="KW-1185">Reference proteome</keyword>
<dbReference type="AlphaFoldDB" id="A0AAW1HFC1"/>
<dbReference type="GO" id="GO:0016787">
    <property type="term" value="F:hydrolase activity"/>
    <property type="evidence" value="ECO:0007669"/>
    <property type="project" value="UniProtKB-KW"/>
</dbReference>
<dbReference type="GO" id="GO:0046872">
    <property type="term" value="F:metal ion binding"/>
    <property type="evidence" value="ECO:0007669"/>
    <property type="project" value="UniProtKB-KW"/>
</dbReference>
<dbReference type="GO" id="GO:0005634">
    <property type="term" value="C:nucleus"/>
    <property type="evidence" value="ECO:0007669"/>
    <property type="project" value="UniProtKB-SubCell"/>
</dbReference>
<dbReference type="EMBL" id="JASPKY010001359">
    <property type="protein sequence ID" value="KAK9674968.1"/>
    <property type="molecule type" value="Genomic_DNA"/>
</dbReference>
<reference evidence="9 10" key="1">
    <citation type="journal article" date="2024" name="BMC Genomics">
        <title>De novo assembly and annotation of Popillia japonica's genome with initial clues to its potential as an invasive pest.</title>
        <authorList>
            <person name="Cucini C."/>
            <person name="Boschi S."/>
            <person name="Funari R."/>
            <person name="Cardaioli E."/>
            <person name="Iannotti N."/>
            <person name="Marturano G."/>
            <person name="Paoli F."/>
            <person name="Bruttini M."/>
            <person name="Carapelli A."/>
            <person name="Frati F."/>
            <person name="Nardi F."/>
        </authorList>
    </citation>
    <scope>NUCLEOTIDE SEQUENCE [LARGE SCALE GENOMIC DNA]</scope>
    <source>
        <strain evidence="9">DMR45628</strain>
    </source>
</reference>
<evidence type="ECO:0000256" key="4">
    <source>
        <dbReference type="ARBA" id="ARBA00022722"/>
    </source>
</evidence>
<evidence type="ECO:0000313" key="10">
    <source>
        <dbReference type="Proteomes" id="UP001458880"/>
    </source>
</evidence>
<dbReference type="PANTHER" id="PTHR22930">
    <property type="match status" value="1"/>
</dbReference>
<dbReference type="Pfam" id="PF13359">
    <property type="entry name" value="DDE_Tnp_4"/>
    <property type="match status" value="1"/>
</dbReference>
<keyword evidence="7" id="KW-0539">Nucleus</keyword>
<dbReference type="GO" id="GO:0004519">
    <property type="term" value="F:endonuclease activity"/>
    <property type="evidence" value="ECO:0007669"/>
    <property type="project" value="UniProtKB-KW"/>
</dbReference>
<name>A0AAW1HFC1_POPJA</name>
<dbReference type="PANTHER" id="PTHR22930:SF289">
    <property type="entry name" value="DDE TNP4 DOMAIN-CONTAINING PROTEIN-RELATED"/>
    <property type="match status" value="1"/>
</dbReference>
<comment type="similarity">
    <text evidence="3">Belongs to the HARBI1 family.</text>
</comment>
<feature type="domain" description="DDE Tnp4" evidence="8">
    <location>
        <begin position="28"/>
        <end position="178"/>
    </location>
</feature>
<evidence type="ECO:0000256" key="1">
    <source>
        <dbReference type="ARBA" id="ARBA00001968"/>
    </source>
</evidence>
<evidence type="ECO:0000256" key="7">
    <source>
        <dbReference type="ARBA" id="ARBA00023242"/>
    </source>
</evidence>